<sequence length="65" mass="7106">MPSSTAPSSTRAAYDLVADDYAQLHDPADLVARLEAAGFIVDEDLQRAPREHESGPQGFLRVHRS</sequence>
<evidence type="ECO:0000313" key="1">
    <source>
        <dbReference type="EMBL" id="SJM55633.1"/>
    </source>
</evidence>
<gene>
    <name evidence="1" type="ORF">FM101_04070</name>
</gene>
<evidence type="ECO:0000313" key="2">
    <source>
        <dbReference type="Proteomes" id="UP000195913"/>
    </source>
</evidence>
<reference evidence="1 2" key="1">
    <citation type="submission" date="2017-02" db="EMBL/GenBank/DDBJ databases">
        <authorList>
            <person name="Peterson S.W."/>
        </authorList>
    </citation>
    <scope>NUCLEOTIDE SEQUENCE [LARGE SCALE GENOMIC DNA]</scope>
    <source>
        <strain evidence="1 2">B Ar 00.02</strain>
    </source>
</reference>
<dbReference type="Proteomes" id="UP000195913">
    <property type="component" value="Unassembled WGS sequence"/>
</dbReference>
<accession>A0A1R4FIF1</accession>
<dbReference type="RefSeq" id="WP_086995828.1">
    <property type="nucleotide sequence ID" value="NZ_FUHW01000019.1"/>
</dbReference>
<dbReference type="AlphaFoldDB" id="A0A1R4FIF1"/>
<protein>
    <submittedName>
        <fullName evidence="1">Uncharacterized protein</fullName>
    </submittedName>
</protein>
<organism evidence="1 2">
    <name type="scientific">Arthrobacter rhombi</name>
    <dbReference type="NCBI Taxonomy" id="71253"/>
    <lineage>
        <taxon>Bacteria</taxon>
        <taxon>Bacillati</taxon>
        <taxon>Actinomycetota</taxon>
        <taxon>Actinomycetes</taxon>
        <taxon>Micrococcales</taxon>
        <taxon>Micrococcaceae</taxon>
        <taxon>Arthrobacter</taxon>
    </lineage>
</organism>
<name>A0A1R4FIF1_9MICC</name>
<dbReference type="EMBL" id="FUHW01000019">
    <property type="protein sequence ID" value="SJM55633.1"/>
    <property type="molecule type" value="Genomic_DNA"/>
</dbReference>
<keyword evidence="2" id="KW-1185">Reference proteome</keyword>
<proteinExistence type="predicted"/>